<dbReference type="InterPro" id="IPR002545">
    <property type="entry name" value="CheW-lke_dom"/>
</dbReference>
<dbReference type="Gene3D" id="2.30.30.40">
    <property type="entry name" value="SH3 Domains"/>
    <property type="match status" value="1"/>
</dbReference>
<protein>
    <submittedName>
        <fullName evidence="2">Purine-binding chemotaxis protein CheW</fullName>
    </submittedName>
</protein>
<dbReference type="InterPro" id="IPR039315">
    <property type="entry name" value="CheW"/>
</dbReference>
<dbReference type="PROSITE" id="PS50851">
    <property type="entry name" value="CHEW"/>
    <property type="match status" value="1"/>
</dbReference>
<dbReference type="PANTHER" id="PTHR22617">
    <property type="entry name" value="CHEMOTAXIS SENSOR HISTIDINE KINASE-RELATED"/>
    <property type="match status" value="1"/>
</dbReference>
<gene>
    <name evidence="2" type="ORF">IQ260_29185</name>
</gene>
<sequence>MNASALAHRLIQPEGTAGATCLSFELNEQTPALFSMQQVQEVIVVPSHQITPMPNMPPCVLGLSTRRSRVMWLVDMAHMLLSTPLPSNIRNYNVVIIRVAQPLQQQAVPMATAHDQALLGLIVPTMRGVIRFSPDLIQTPQGQFSPSLKPCLRGCLLQQNEMLLVLDAEAIARSPVLHNS</sequence>
<dbReference type="Pfam" id="PF01584">
    <property type="entry name" value="CheW"/>
    <property type="match status" value="1"/>
</dbReference>
<dbReference type="RefSeq" id="WP_193996568.1">
    <property type="nucleotide sequence ID" value="NZ_JADEXP010000510.1"/>
</dbReference>
<dbReference type="SUPFAM" id="SSF50341">
    <property type="entry name" value="CheW-like"/>
    <property type="match status" value="1"/>
</dbReference>
<reference evidence="2" key="1">
    <citation type="submission" date="2020-10" db="EMBL/GenBank/DDBJ databases">
        <authorList>
            <person name="Castelo-Branco R."/>
            <person name="Eusebio N."/>
            <person name="Adriana R."/>
            <person name="Vieira A."/>
            <person name="Brugerolle De Fraissinette N."/>
            <person name="Rezende De Castro R."/>
            <person name="Schneider M.P."/>
            <person name="Vasconcelos V."/>
            <person name="Leao P.N."/>
        </authorList>
    </citation>
    <scope>NUCLEOTIDE SEQUENCE</scope>
    <source>
        <strain evidence="2">LEGE 11479</strain>
    </source>
</reference>
<dbReference type="GO" id="GO:0005829">
    <property type="term" value="C:cytosol"/>
    <property type="evidence" value="ECO:0007669"/>
    <property type="project" value="TreeGrafter"/>
</dbReference>
<dbReference type="Gene3D" id="2.40.50.180">
    <property type="entry name" value="CheA-289, Domain 4"/>
    <property type="match status" value="1"/>
</dbReference>
<accession>A0A929FD61</accession>
<evidence type="ECO:0000259" key="1">
    <source>
        <dbReference type="PROSITE" id="PS50851"/>
    </source>
</evidence>
<dbReference type="PANTHER" id="PTHR22617:SF23">
    <property type="entry name" value="CHEMOTAXIS PROTEIN CHEW"/>
    <property type="match status" value="1"/>
</dbReference>
<feature type="domain" description="CheW-like" evidence="1">
    <location>
        <begin position="18"/>
        <end position="177"/>
    </location>
</feature>
<evidence type="ECO:0000313" key="2">
    <source>
        <dbReference type="EMBL" id="MBE9070719.1"/>
    </source>
</evidence>
<dbReference type="AlphaFoldDB" id="A0A929FD61"/>
<dbReference type="SMART" id="SM00260">
    <property type="entry name" value="CheW"/>
    <property type="match status" value="1"/>
</dbReference>
<proteinExistence type="predicted"/>
<dbReference type="Proteomes" id="UP000615026">
    <property type="component" value="Unassembled WGS sequence"/>
</dbReference>
<dbReference type="GO" id="GO:0006935">
    <property type="term" value="P:chemotaxis"/>
    <property type="evidence" value="ECO:0007669"/>
    <property type="project" value="InterPro"/>
</dbReference>
<comment type="caution">
    <text evidence="2">The sequence shown here is derived from an EMBL/GenBank/DDBJ whole genome shotgun (WGS) entry which is preliminary data.</text>
</comment>
<keyword evidence="3" id="KW-1185">Reference proteome</keyword>
<name>A0A929FD61_LEPEC</name>
<evidence type="ECO:0000313" key="3">
    <source>
        <dbReference type="Proteomes" id="UP000615026"/>
    </source>
</evidence>
<organism evidence="2 3">
    <name type="scientific">Leptolyngbya cf. ectocarpi LEGE 11479</name>
    <dbReference type="NCBI Taxonomy" id="1828722"/>
    <lineage>
        <taxon>Bacteria</taxon>
        <taxon>Bacillati</taxon>
        <taxon>Cyanobacteriota</taxon>
        <taxon>Cyanophyceae</taxon>
        <taxon>Leptolyngbyales</taxon>
        <taxon>Leptolyngbyaceae</taxon>
        <taxon>Leptolyngbya group</taxon>
        <taxon>Leptolyngbya</taxon>
    </lineage>
</organism>
<dbReference type="InterPro" id="IPR036061">
    <property type="entry name" value="CheW-like_dom_sf"/>
</dbReference>
<dbReference type="GO" id="GO:0007165">
    <property type="term" value="P:signal transduction"/>
    <property type="evidence" value="ECO:0007669"/>
    <property type="project" value="InterPro"/>
</dbReference>
<dbReference type="EMBL" id="JADEXP010000510">
    <property type="protein sequence ID" value="MBE9070719.1"/>
    <property type="molecule type" value="Genomic_DNA"/>
</dbReference>